<reference evidence="12 13" key="1">
    <citation type="submission" date="2013-08" db="EMBL/GenBank/DDBJ databases">
        <authorList>
            <person name="Weinstock G."/>
            <person name="Sodergren E."/>
            <person name="Wylie T."/>
            <person name="Fulton L."/>
            <person name="Fulton R."/>
            <person name="Fronick C."/>
            <person name="O'Laughlin M."/>
            <person name="Godfrey J."/>
            <person name="Miner T."/>
            <person name="Herter B."/>
            <person name="Appelbaum E."/>
            <person name="Cordes M."/>
            <person name="Lek S."/>
            <person name="Wollam A."/>
            <person name="Pepin K.H."/>
            <person name="Palsikar V.B."/>
            <person name="Mitreva M."/>
            <person name="Wilson R.K."/>
        </authorList>
    </citation>
    <scope>NUCLEOTIDE SEQUENCE [LARGE SCALE GENOMIC DNA]</scope>
    <source>
        <strain evidence="12 13">F0184</strain>
    </source>
</reference>
<proteinExistence type="inferred from homology"/>
<evidence type="ECO:0000256" key="5">
    <source>
        <dbReference type="ARBA" id="ARBA00022723"/>
    </source>
</evidence>
<dbReference type="Proteomes" id="UP000017174">
    <property type="component" value="Unassembled WGS sequence"/>
</dbReference>
<gene>
    <name evidence="10" type="primary">mshC</name>
    <name evidence="12" type="ORF">HMPREF0742_00279</name>
</gene>
<evidence type="ECO:0000256" key="1">
    <source>
        <dbReference type="ARBA" id="ARBA00003679"/>
    </source>
</evidence>
<evidence type="ECO:0000256" key="3">
    <source>
        <dbReference type="ARBA" id="ARBA00011245"/>
    </source>
</evidence>
<dbReference type="PATRIC" id="fig|888019.4.peg.238"/>
<feature type="binding site" evidence="10">
    <location>
        <begin position="83"/>
        <end position="85"/>
    </location>
    <ligand>
        <name>L-cysteinyl-5'-AMP</name>
        <dbReference type="ChEBI" id="CHEBI:144924"/>
    </ligand>
</feature>
<dbReference type="PANTHER" id="PTHR10890">
    <property type="entry name" value="CYSTEINYL-TRNA SYNTHETASE"/>
    <property type="match status" value="1"/>
</dbReference>
<dbReference type="EMBL" id="AXZG01000010">
    <property type="protein sequence ID" value="ERT67374.1"/>
    <property type="molecule type" value="Genomic_DNA"/>
</dbReference>
<dbReference type="InterPro" id="IPR032678">
    <property type="entry name" value="tRNA-synt_1_cat_dom"/>
</dbReference>
<evidence type="ECO:0000259" key="11">
    <source>
        <dbReference type="Pfam" id="PF01406"/>
    </source>
</evidence>
<feature type="binding site" evidence="10">
    <location>
        <position position="60"/>
    </location>
    <ligand>
        <name>L-cysteinyl-5'-AMP</name>
        <dbReference type="ChEBI" id="CHEBI:144924"/>
    </ligand>
</feature>
<evidence type="ECO:0000313" key="12">
    <source>
        <dbReference type="EMBL" id="ERT67374.1"/>
    </source>
</evidence>
<dbReference type="GO" id="GO:0035446">
    <property type="term" value="F:cysteine-glucosaminylinositol ligase activity"/>
    <property type="evidence" value="ECO:0007669"/>
    <property type="project" value="UniProtKB-UniRule"/>
</dbReference>
<dbReference type="NCBIfam" id="TIGR03447">
    <property type="entry name" value="mycothiol_MshC"/>
    <property type="match status" value="1"/>
</dbReference>
<evidence type="ECO:0000256" key="6">
    <source>
        <dbReference type="ARBA" id="ARBA00022741"/>
    </source>
</evidence>
<dbReference type="Gene3D" id="1.20.120.640">
    <property type="entry name" value="Anticodon-binding domain of a subclass of class I aminoacyl-tRNA synthetases"/>
    <property type="match status" value="1"/>
</dbReference>
<feature type="binding site" evidence="10">
    <location>
        <position position="304"/>
    </location>
    <ligand>
        <name>L-cysteinyl-5'-AMP</name>
        <dbReference type="ChEBI" id="CHEBI:144924"/>
    </ligand>
</feature>
<dbReference type="GO" id="GO:0010125">
    <property type="term" value="P:mycothiol biosynthetic process"/>
    <property type="evidence" value="ECO:0007669"/>
    <property type="project" value="UniProtKB-UniRule"/>
</dbReference>
<comment type="similarity">
    <text evidence="2 10">Belongs to the class-I aminoacyl-tRNA synthetase family. MshC subfamily.</text>
</comment>
<feature type="domain" description="tRNA synthetases class I catalytic" evidence="11">
    <location>
        <begin position="35"/>
        <end position="357"/>
    </location>
</feature>
<dbReference type="PRINTS" id="PR00983">
    <property type="entry name" value="TRNASYNTHCYS"/>
</dbReference>
<comment type="function">
    <text evidence="1 10">Catalyzes the ATP-dependent condensation of GlcN-Ins and L-cysteine to form L-Cys-GlcN-Ins.</text>
</comment>
<feature type="binding site" evidence="10">
    <location>
        <position position="278"/>
    </location>
    <ligand>
        <name>Zn(2+)</name>
        <dbReference type="ChEBI" id="CHEBI:29105"/>
    </ligand>
</feature>
<dbReference type="InterPro" id="IPR024909">
    <property type="entry name" value="Cys-tRNA/MSH_ligase"/>
</dbReference>
<name>U7V8A4_9MICC</name>
<evidence type="ECO:0000313" key="13">
    <source>
        <dbReference type="Proteomes" id="UP000017174"/>
    </source>
</evidence>
<dbReference type="GO" id="GO:0005524">
    <property type="term" value="F:ATP binding"/>
    <property type="evidence" value="ECO:0007669"/>
    <property type="project" value="UniProtKB-KW"/>
</dbReference>
<feature type="binding site" evidence="10">
    <location>
        <position position="249"/>
    </location>
    <ligand>
        <name>L-cysteinyl-5'-AMP</name>
        <dbReference type="ChEBI" id="CHEBI:144924"/>
    </ligand>
</feature>
<feature type="binding site" evidence="10">
    <location>
        <position position="45"/>
    </location>
    <ligand>
        <name>Zn(2+)</name>
        <dbReference type="ChEBI" id="CHEBI:29105"/>
    </ligand>
</feature>
<dbReference type="Pfam" id="PF01406">
    <property type="entry name" value="tRNA-synt_1e"/>
    <property type="match status" value="1"/>
</dbReference>
<evidence type="ECO:0000256" key="10">
    <source>
        <dbReference type="HAMAP-Rule" id="MF_01697"/>
    </source>
</evidence>
<evidence type="ECO:0000256" key="8">
    <source>
        <dbReference type="ARBA" id="ARBA00022840"/>
    </source>
</evidence>
<accession>U7V8A4</accession>
<dbReference type="GO" id="GO:0006423">
    <property type="term" value="P:cysteinyl-tRNA aminoacylation"/>
    <property type="evidence" value="ECO:0007669"/>
    <property type="project" value="TreeGrafter"/>
</dbReference>
<dbReference type="AlphaFoldDB" id="U7V8A4"/>
<feature type="binding site" evidence="10">
    <location>
        <position position="253"/>
    </location>
    <ligand>
        <name>Zn(2+)</name>
        <dbReference type="ChEBI" id="CHEBI:29105"/>
    </ligand>
</feature>
<dbReference type="SUPFAM" id="SSF52374">
    <property type="entry name" value="Nucleotidylyl transferase"/>
    <property type="match status" value="1"/>
</dbReference>
<feature type="short sequence motif" description="'ERGGDP' region" evidence="10">
    <location>
        <begin position="208"/>
        <end position="213"/>
    </location>
</feature>
<dbReference type="PANTHER" id="PTHR10890:SF3">
    <property type="entry name" value="CYSTEINE--TRNA LIGASE, CYTOPLASMIC"/>
    <property type="match status" value="1"/>
</dbReference>
<feature type="binding site" evidence="10">
    <location>
        <begin position="271"/>
        <end position="273"/>
    </location>
    <ligand>
        <name>L-cysteinyl-5'-AMP</name>
        <dbReference type="ChEBI" id="CHEBI:144924"/>
    </ligand>
</feature>
<organism evidence="12 13">
    <name type="scientific">Rothia aeria F0184</name>
    <dbReference type="NCBI Taxonomy" id="888019"/>
    <lineage>
        <taxon>Bacteria</taxon>
        <taxon>Bacillati</taxon>
        <taxon>Actinomycetota</taxon>
        <taxon>Actinomycetes</taxon>
        <taxon>Micrococcales</taxon>
        <taxon>Micrococcaceae</taxon>
        <taxon>Rothia</taxon>
    </lineage>
</organism>
<dbReference type="HOGENOM" id="CLU_013528_0_0_11"/>
<feature type="short sequence motif" description="'KMSKS' region" evidence="10">
    <location>
        <begin position="310"/>
        <end position="314"/>
    </location>
</feature>
<keyword evidence="7 10" id="KW-0862">Zinc</keyword>
<comment type="cofactor">
    <cofactor evidence="10">
        <name>Zn(2+)</name>
        <dbReference type="ChEBI" id="CHEBI:29105"/>
    </cofactor>
    <text evidence="10">Binds 1 zinc ion per subunit.</text>
</comment>
<protein>
    <recommendedName>
        <fullName evidence="10">L-cysteine:1D-myo-inositol 2-amino-2-deoxy-alpha-D-glucopyranoside ligase</fullName>
        <shortName evidence="10">L-Cys:GlcN-Ins ligase</shortName>
        <ecNumber evidence="10">6.3.1.13</ecNumber>
    </recommendedName>
    <alternativeName>
        <fullName evidence="10">Mycothiol ligase</fullName>
        <shortName evidence="10">MSH ligase</shortName>
    </alternativeName>
</protein>
<evidence type="ECO:0000256" key="7">
    <source>
        <dbReference type="ARBA" id="ARBA00022833"/>
    </source>
</evidence>
<comment type="catalytic activity">
    <reaction evidence="9 10">
        <text>1D-myo-inositol 2-amino-2-deoxy-alpha-D-glucopyranoside + L-cysteine + ATP = 1D-myo-inositol 2-(L-cysteinylamino)-2-deoxy-alpha-D-glucopyranoside + AMP + diphosphate + H(+)</text>
        <dbReference type="Rhea" id="RHEA:26176"/>
        <dbReference type="ChEBI" id="CHEBI:15378"/>
        <dbReference type="ChEBI" id="CHEBI:30616"/>
        <dbReference type="ChEBI" id="CHEBI:33019"/>
        <dbReference type="ChEBI" id="CHEBI:35235"/>
        <dbReference type="ChEBI" id="CHEBI:58886"/>
        <dbReference type="ChEBI" id="CHEBI:58887"/>
        <dbReference type="ChEBI" id="CHEBI:456215"/>
        <dbReference type="EC" id="6.3.1.13"/>
    </reaction>
</comment>
<feature type="binding site" evidence="10">
    <location>
        <begin position="45"/>
        <end position="48"/>
    </location>
    <ligand>
        <name>L-cysteinyl-5'-AMP</name>
        <dbReference type="ChEBI" id="CHEBI:144924"/>
    </ligand>
</feature>
<evidence type="ECO:0000256" key="4">
    <source>
        <dbReference type="ARBA" id="ARBA00022598"/>
    </source>
</evidence>
<comment type="subunit">
    <text evidence="3 10">Monomer.</text>
</comment>
<sequence length="443" mass="48292">MLMRAWDAPAPVSLPGSAPLPRIFDTAANTVVQLEEPKKAGLYVCGITPYDATHMGHASTYVAFDLLNRAWRDAGVEVTYVQNVTDVDDPLLERATATNVDWQELAEDQTELFRTDMAALNVLPPDHYVGVVESIAWLFPVVEGLLERGLAYRVPGFTDEKGVQHPDGDIYLDVKATQALPANEEGYSWAPGQVSHMSREEMLSIFAERGGDPDRSGKRDALDPLLWRAAREGEPSWEAGVLGAGRPGWHIECTMIARRFVNGPLTVQAGGSDLTFPHHDLGAGHSWAVDHRPHARHYAHTGMVGLDGHKMSKSRGNLVLVSKLRAAGVDPNAIRLAILDNHYRSDWFWTDDLLHKADARLETYRHAIAAATGDDTEGAVKTLDKVREYLADDLNAPEALKALDAWAIDALTRAQTTSTGAAAPVGGAELIRDILAARLGVTL</sequence>
<dbReference type="GO" id="GO:0004817">
    <property type="term" value="F:cysteine-tRNA ligase activity"/>
    <property type="evidence" value="ECO:0007669"/>
    <property type="project" value="TreeGrafter"/>
</dbReference>
<dbReference type="InterPro" id="IPR017812">
    <property type="entry name" value="Mycothiol_ligase_MshC"/>
</dbReference>
<keyword evidence="5 10" id="KW-0479">Metal-binding</keyword>
<dbReference type="HAMAP" id="MF_01697">
    <property type="entry name" value="MshC"/>
    <property type="match status" value="1"/>
</dbReference>
<dbReference type="GO" id="GO:0008270">
    <property type="term" value="F:zinc ion binding"/>
    <property type="evidence" value="ECO:0007669"/>
    <property type="project" value="UniProtKB-UniRule"/>
</dbReference>
<dbReference type="InterPro" id="IPR014729">
    <property type="entry name" value="Rossmann-like_a/b/a_fold"/>
</dbReference>
<dbReference type="EC" id="6.3.1.13" evidence="10"/>
<keyword evidence="6 10" id="KW-0547">Nucleotide-binding</keyword>
<evidence type="ECO:0000256" key="9">
    <source>
        <dbReference type="ARBA" id="ARBA00048350"/>
    </source>
</evidence>
<keyword evidence="4 10" id="KW-0436">Ligase</keyword>
<evidence type="ECO:0000256" key="2">
    <source>
        <dbReference type="ARBA" id="ARBA00007723"/>
    </source>
</evidence>
<feature type="short sequence motif" description="'HIGH' region" evidence="10">
    <location>
        <begin position="47"/>
        <end position="57"/>
    </location>
</feature>
<comment type="caution">
    <text evidence="12">The sequence shown here is derived from an EMBL/GenBank/DDBJ whole genome shotgun (WGS) entry which is preliminary data.</text>
</comment>
<dbReference type="Gene3D" id="3.40.50.620">
    <property type="entry name" value="HUPs"/>
    <property type="match status" value="1"/>
</dbReference>
<keyword evidence="8 10" id="KW-0067">ATP-binding</keyword>
<dbReference type="GO" id="GO:0005829">
    <property type="term" value="C:cytosol"/>
    <property type="evidence" value="ECO:0007669"/>
    <property type="project" value="TreeGrafter"/>
</dbReference>